<name>A0A2M8WNS0_9RHOB</name>
<keyword evidence="2" id="KW-0472">Membrane</keyword>
<sequence>MFKRIKAGIAAISALVLTGTAASAGGLADEIVEAPVVVEDPVEAAPASSVPGWVIPVAILALVIGVVASSDNDDDDDDDVVDDDDDDGGKTKMQ</sequence>
<feature type="chain" id="PRO_5014805753" description="Secreted protein" evidence="3">
    <location>
        <begin position="25"/>
        <end position="94"/>
    </location>
</feature>
<dbReference type="RefSeq" id="WP_100367385.1">
    <property type="nucleotide sequence ID" value="NZ_PGTY01000001.1"/>
</dbReference>
<protein>
    <recommendedName>
        <fullName evidence="6">Secreted protein</fullName>
    </recommendedName>
</protein>
<dbReference type="EMBL" id="PGTY01000001">
    <property type="protein sequence ID" value="PJI92580.1"/>
    <property type="molecule type" value="Genomic_DNA"/>
</dbReference>
<dbReference type="Proteomes" id="UP000228531">
    <property type="component" value="Unassembled WGS sequence"/>
</dbReference>
<gene>
    <name evidence="4" type="ORF">BC777_1435</name>
</gene>
<dbReference type="AlphaFoldDB" id="A0A2M8WNS0"/>
<organism evidence="4 5">
    <name type="scientific">Yoonia maricola</name>
    <dbReference type="NCBI Taxonomy" id="420999"/>
    <lineage>
        <taxon>Bacteria</taxon>
        <taxon>Pseudomonadati</taxon>
        <taxon>Pseudomonadota</taxon>
        <taxon>Alphaproteobacteria</taxon>
        <taxon>Rhodobacterales</taxon>
        <taxon>Paracoccaceae</taxon>
        <taxon>Yoonia</taxon>
    </lineage>
</organism>
<feature type="region of interest" description="Disordered" evidence="1">
    <location>
        <begin position="69"/>
        <end position="94"/>
    </location>
</feature>
<evidence type="ECO:0000256" key="1">
    <source>
        <dbReference type="SAM" id="MobiDB-lite"/>
    </source>
</evidence>
<feature type="signal peptide" evidence="3">
    <location>
        <begin position="1"/>
        <end position="24"/>
    </location>
</feature>
<reference evidence="4 5" key="1">
    <citation type="submission" date="2017-11" db="EMBL/GenBank/DDBJ databases">
        <title>Genomic Encyclopedia of Archaeal and Bacterial Type Strains, Phase II (KMG-II): From Individual Species to Whole Genera.</title>
        <authorList>
            <person name="Goeker M."/>
        </authorList>
    </citation>
    <scope>NUCLEOTIDE SEQUENCE [LARGE SCALE GENOMIC DNA]</scope>
    <source>
        <strain evidence="4 5">DSM 29128</strain>
    </source>
</reference>
<evidence type="ECO:0000256" key="3">
    <source>
        <dbReference type="SAM" id="SignalP"/>
    </source>
</evidence>
<evidence type="ECO:0000256" key="2">
    <source>
        <dbReference type="SAM" id="Phobius"/>
    </source>
</evidence>
<evidence type="ECO:0000313" key="4">
    <source>
        <dbReference type="EMBL" id="PJI92580.1"/>
    </source>
</evidence>
<feature type="transmembrane region" description="Helical" evidence="2">
    <location>
        <begin position="52"/>
        <end position="69"/>
    </location>
</feature>
<keyword evidence="3" id="KW-0732">Signal</keyword>
<keyword evidence="2" id="KW-0812">Transmembrane</keyword>
<evidence type="ECO:0000313" key="5">
    <source>
        <dbReference type="Proteomes" id="UP000228531"/>
    </source>
</evidence>
<accession>A0A2M8WNS0</accession>
<proteinExistence type="predicted"/>
<comment type="caution">
    <text evidence="4">The sequence shown here is derived from an EMBL/GenBank/DDBJ whole genome shotgun (WGS) entry which is preliminary data.</text>
</comment>
<evidence type="ECO:0008006" key="6">
    <source>
        <dbReference type="Google" id="ProtNLM"/>
    </source>
</evidence>
<keyword evidence="5" id="KW-1185">Reference proteome</keyword>
<keyword evidence="2" id="KW-1133">Transmembrane helix</keyword>
<feature type="compositionally biased region" description="Acidic residues" evidence="1">
    <location>
        <begin position="71"/>
        <end position="87"/>
    </location>
</feature>